<dbReference type="NCBIfam" id="NF002747">
    <property type="entry name" value="PRK02759.1"/>
    <property type="match status" value="1"/>
</dbReference>
<dbReference type="EC" id="3.5.4.19" evidence="15"/>
<dbReference type="PANTHER" id="PTHR42945">
    <property type="entry name" value="HISTIDINE BIOSYNTHESIS BIFUNCTIONAL PROTEIN"/>
    <property type="match status" value="1"/>
</dbReference>
<evidence type="ECO:0000256" key="5">
    <source>
        <dbReference type="ARBA" id="ARBA00005204"/>
    </source>
</evidence>
<keyword evidence="12 15" id="KW-0067">ATP-binding</keyword>
<proteinExistence type="inferred from homology"/>
<feature type="region of interest" description="Phosphoribosyl-AMP cyclohydrolase" evidence="15">
    <location>
        <begin position="1"/>
        <end position="113"/>
    </location>
</feature>
<dbReference type="UniPathway" id="UPA00031">
    <property type="reaction ID" value="UER00007"/>
</dbReference>
<comment type="catalytic activity">
    <reaction evidence="1 15">
        <text>1-(5-phospho-beta-D-ribosyl)-5'-AMP + H2O = 1-(5-phospho-beta-D-ribosyl)-5-[(5-phospho-beta-D-ribosylamino)methylideneamino]imidazole-4-carboxamide</text>
        <dbReference type="Rhea" id="RHEA:20049"/>
        <dbReference type="ChEBI" id="CHEBI:15377"/>
        <dbReference type="ChEBI" id="CHEBI:58435"/>
        <dbReference type="ChEBI" id="CHEBI:59457"/>
        <dbReference type="EC" id="3.5.4.19"/>
    </reaction>
</comment>
<keyword evidence="14 15" id="KW-0511">Multifunctional enzyme</keyword>
<dbReference type="GO" id="GO:0004636">
    <property type="term" value="F:phosphoribosyl-ATP diphosphatase activity"/>
    <property type="evidence" value="ECO:0007669"/>
    <property type="project" value="UniProtKB-UniRule"/>
</dbReference>
<accession>A0A432Z6F4</accession>
<dbReference type="InterPro" id="IPR021130">
    <property type="entry name" value="PRib-ATP_PPHydrolase-like"/>
</dbReference>
<protein>
    <recommendedName>
        <fullName evidence="15">Histidine biosynthesis bifunctional protein HisIE</fullName>
    </recommendedName>
    <domain>
        <recommendedName>
            <fullName evidence="15">Phosphoribosyl-AMP cyclohydrolase</fullName>
            <shortName evidence="15">PRA-CH</shortName>
            <ecNumber evidence="15">3.5.4.19</ecNumber>
        </recommendedName>
    </domain>
    <domain>
        <recommendedName>
            <fullName evidence="15">Phosphoribosyl-ATP pyrophosphatase</fullName>
            <shortName evidence="15">PRA-PH</shortName>
            <ecNumber evidence="15">3.6.1.31</ecNumber>
        </recommendedName>
    </domain>
</protein>
<evidence type="ECO:0000256" key="10">
    <source>
        <dbReference type="ARBA" id="ARBA00022741"/>
    </source>
</evidence>
<evidence type="ECO:0000256" key="13">
    <source>
        <dbReference type="ARBA" id="ARBA00023102"/>
    </source>
</evidence>
<dbReference type="InterPro" id="IPR002496">
    <property type="entry name" value="PRib_AMP_CycHydrolase_dom"/>
</dbReference>
<comment type="subcellular location">
    <subcellularLocation>
        <location evidence="3 15">Cytoplasm</location>
    </subcellularLocation>
</comment>
<dbReference type="GO" id="GO:0004635">
    <property type="term" value="F:phosphoribosyl-AMP cyclohydrolase activity"/>
    <property type="evidence" value="ECO:0007669"/>
    <property type="project" value="UniProtKB-UniRule"/>
</dbReference>
<dbReference type="EC" id="3.6.1.31" evidence="15"/>
<evidence type="ECO:0000256" key="9">
    <source>
        <dbReference type="ARBA" id="ARBA00022605"/>
    </source>
</evidence>
<evidence type="ECO:0000256" key="4">
    <source>
        <dbReference type="ARBA" id="ARBA00005169"/>
    </source>
</evidence>
<dbReference type="PANTHER" id="PTHR42945:SF9">
    <property type="entry name" value="HISTIDINE BIOSYNTHESIS BIFUNCTIONAL PROTEIN HISIE"/>
    <property type="match status" value="1"/>
</dbReference>
<gene>
    <name evidence="15" type="primary">hisI</name>
    <name evidence="15" type="synonym">hisIE</name>
    <name evidence="17" type="ORF">CWI78_03300</name>
</gene>
<reference evidence="18" key="1">
    <citation type="journal article" date="2018" name="Front. Microbiol.">
        <title>Genome-Based Analysis Reveals the Taxonomy and Diversity of the Family Idiomarinaceae.</title>
        <authorList>
            <person name="Liu Y."/>
            <person name="Lai Q."/>
            <person name="Shao Z."/>
        </authorList>
    </citation>
    <scope>NUCLEOTIDE SEQUENCE [LARGE SCALE GENOMIC DNA]</scope>
    <source>
        <strain evidence="18">R22</strain>
    </source>
</reference>
<evidence type="ECO:0000256" key="15">
    <source>
        <dbReference type="HAMAP-Rule" id="MF_01019"/>
    </source>
</evidence>
<sequence>MKIDFNNIDQLAWEKMSGLLPCTVQHALTGEVLMQAYMNADAVKESLSTGKTTFYSRSKERLWTKGESSKNYLQLEGIFSDCDNDALLVHALPDGPTCHLGTRSCFADAPKPLLQELDALIASRKGADASKSYTASLFAKGLKRAAQKVGEEGVEVALAAATEDKDELVNESADLLYHLLVVLQASELSLEDVLEVLAKRRG</sequence>
<dbReference type="SUPFAM" id="SSF141734">
    <property type="entry name" value="HisI-like"/>
    <property type="match status" value="1"/>
</dbReference>
<evidence type="ECO:0000256" key="12">
    <source>
        <dbReference type="ARBA" id="ARBA00022840"/>
    </source>
</evidence>
<dbReference type="RefSeq" id="WP_126780205.1">
    <property type="nucleotide sequence ID" value="NZ_PIQC01000001.1"/>
</dbReference>
<comment type="caution">
    <text evidence="17">The sequence shown here is derived from an EMBL/GenBank/DDBJ whole genome shotgun (WGS) entry which is preliminary data.</text>
</comment>
<comment type="similarity">
    <text evidence="7 15">In the N-terminal section; belongs to the PRA-CH family.</text>
</comment>
<dbReference type="GO" id="GO:0000105">
    <property type="term" value="P:L-histidine biosynthetic process"/>
    <property type="evidence" value="ECO:0007669"/>
    <property type="project" value="UniProtKB-UniRule"/>
</dbReference>
<keyword evidence="10 15" id="KW-0547">Nucleotide-binding</keyword>
<keyword evidence="13 15" id="KW-0368">Histidine biosynthesis</keyword>
<dbReference type="GO" id="GO:0005524">
    <property type="term" value="F:ATP binding"/>
    <property type="evidence" value="ECO:0007669"/>
    <property type="project" value="UniProtKB-KW"/>
</dbReference>
<evidence type="ECO:0000256" key="8">
    <source>
        <dbReference type="ARBA" id="ARBA00022490"/>
    </source>
</evidence>
<dbReference type="InterPro" id="IPR038019">
    <property type="entry name" value="PRib_AMP_CycHydrolase_sf"/>
</dbReference>
<organism evidence="17 18">
    <name type="scientific">Idiomarina ramblicola</name>
    <dbReference type="NCBI Taxonomy" id="263724"/>
    <lineage>
        <taxon>Bacteria</taxon>
        <taxon>Pseudomonadati</taxon>
        <taxon>Pseudomonadota</taxon>
        <taxon>Gammaproteobacteria</taxon>
        <taxon>Alteromonadales</taxon>
        <taxon>Idiomarinaceae</taxon>
        <taxon>Idiomarina</taxon>
    </lineage>
</organism>
<dbReference type="HAMAP" id="MF_01019">
    <property type="entry name" value="HisIE"/>
    <property type="match status" value="1"/>
</dbReference>
<evidence type="ECO:0000256" key="11">
    <source>
        <dbReference type="ARBA" id="ARBA00022801"/>
    </source>
</evidence>
<dbReference type="GO" id="GO:0005737">
    <property type="term" value="C:cytoplasm"/>
    <property type="evidence" value="ECO:0007669"/>
    <property type="project" value="UniProtKB-SubCell"/>
</dbReference>
<evidence type="ECO:0000256" key="3">
    <source>
        <dbReference type="ARBA" id="ARBA00004496"/>
    </source>
</evidence>
<dbReference type="Proteomes" id="UP000288058">
    <property type="component" value="Unassembled WGS sequence"/>
</dbReference>
<keyword evidence="8 15" id="KW-0963">Cytoplasm</keyword>
<comment type="similarity">
    <text evidence="6 15">In the C-terminal section; belongs to the PRA-PH family.</text>
</comment>
<evidence type="ECO:0000313" key="18">
    <source>
        <dbReference type="Proteomes" id="UP000288058"/>
    </source>
</evidence>
<dbReference type="NCBIfam" id="TIGR03188">
    <property type="entry name" value="histidine_hisI"/>
    <property type="match status" value="1"/>
</dbReference>
<dbReference type="CDD" id="cd11534">
    <property type="entry name" value="NTP-PPase_HisIE_like"/>
    <property type="match status" value="1"/>
</dbReference>
<dbReference type="FunFam" id="1.10.287.1080:FF:000002">
    <property type="entry name" value="Histidine biosynthesis bifunctional protein HisIE"/>
    <property type="match status" value="1"/>
</dbReference>
<evidence type="ECO:0000256" key="6">
    <source>
        <dbReference type="ARBA" id="ARBA00007731"/>
    </source>
</evidence>
<evidence type="ECO:0000256" key="7">
    <source>
        <dbReference type="ARBA" id="ARBA00008299"/>
    </source>
</evidence>
<comment type="pathway">
    <text evidence="4 15">Amino-acid biosynthesis; L-histidine biosynthesis; L-histidine from 5-phospho-alpha-D-ribose 1-diphosphate: step 3/9.</text>
</comment>
<dbReference type="OrthoDB" id="9795769at2"/>
<comment type="catalytic activity">
    <reaction evidence="2 15">
        <text>1-(5-phospho-beta-D-ribosyl)-ATP + H2O = 1-(5-phospho-beta-D-ribosyl)-5'-AMP + diphosphate + H(+)</text>
        <dbReference type="Rhea" id="RHEA:22828"/>
        <dbReference type="ChEBI" id="CHEBI:15377"/>
        <dbReference type="ChEBI" id="CHEBI:15378"/>
        <dbReference type="ChEBI" id="CHEBI:33019"/>
        <dbReference type="ChEBI" id="CHEBI:59457"/>
        <dbReference type="ChEBI" id="CHEBI:73183"/>
        <dbReference type="EC" id="3.6.1.31"/>
    </reaction>
</comment>
<dbReference type="EMBL" id="PIQC01000001">
    <property type="protein sequence ID" value="RUO73470.1"/>
    <property type="molecule type" value="Genomic_DNA"/>
</dbReference>
<evidence type="ECO:0000256" key="2">
    <source>
        <dbReference type="ARBA" id="ARBA00001460"/>
    </source>
</evidence>
<dbReference type="HAMAP" id="MF_01020">
    <property type="entry name" value="HisE"/>
    <property type="match status" value="1"/>
</dbReference>
<dbReference type="SUPFAM" id="SSF101386">
    <property type="entry name" value="all-alpha NTP pyrophosphatases"/>
    <property type="match status" value="1"/>
</dbReference>
<evidence type="ECO:0000313" key="17">
    <source>
        <dbReference type="EMBL" id="RUO73470.1"/>
    </source>
</evidence>
<dbReference type="InterPro" id="IPR023019">
    <property type="entry name" value="His_synth_HisIE"/>
</dbReference>
<keyword evidence="18" id="KW-1185">Reference proteome</keyword>
<dbReference type="InterPro" id="IPR008179">
    <property type="entry name" value="HisE"/>
</dbReference>
<feature type="region of interest" description="Phosphoribosyl-ATP pyrophosphohydrolase" evidence="15">
    <location>
        <begin position="114"/>
        <end position="202"/>
    </location>
</feature>
<evidence type="ECO:0000259" key="16">
    <source>
        <dbReference type="Pfam" id="PF01502"/>
    </source>
</evidence>
<dbReference type="Gene3D" id="1.10.287.1080">
    <property type="entry name" value="MazG-like"/>
    <property type="match status" value="1"/>
</dbReference>
<feature type="domain" description="Phosphoribosyl-AMP cyclohydrolase" evidence="16">
    <location>
        <begin position="34"/>
        <end position="106"/>
    </location>
</feature>
<dbReference type="Gene3D" id="3.10.20.810">
    <property type="entry name" value="Phosphoribosyl-AMP cyclohydrolase"/>
    <property type="match status" value="1"/>
</dbReference>
<dbReference type="Pfam" id="PF01502">
    <property type="entry name" value="PRA-CH"/>
    <property type="match status" value="1"/>
</dbReference>
<dbReference type="FunFam" id="3.10.20.810:FF:000001">
    <property type="entry name" value="Histidine biosynthesis bifunctional protein HisIE"/>
    <property type="match status" value="1"/>
</dbReference>
<comment type="pathway">
    <text evidence="5 15">Amino-acid biosynthesis; L-histidine biosynthesis; L-histidine from 5-phospho-alpha-D-ribose 1-diphosphate: step 2/9.</text>
</comment>
<name>A0A432Z6F4_9GAMM</name>
<keyword evidence="11 15" id="KW-0378">Hydrolase</keyword>
<dbReference type="Pfam" id="PF01503">
    <property type="entry name" value="PRA-PH"/>
    <property type="match status" value="1"/>
</dbReference>
<evidence type="ECO:0000256" key="1">
    <source>
        <dbReference type="ARBA" id="ARBA00000024"/>
    </source>
</evidence>
<keyword evidence="9 15" id="KW-0028">Amino-acid biosynthesis</keyword>
<dbReference type="AlphaFoldDB" id="A0A432Z6F4"/>
<evidence type="ECO:0000256" key="14">
    <source>
        <dbReference type="ARBA" id="ARBA00023268"/>
    </source>
</evidence>